<dbReference type="Proteomes" id="UP001482231">
    <property type="component" value="Unassembled WGS sequence"/>
</dbReference>
<reference evidence="2 3" key="1">
    <citation type="submission" date="2024-02" db="EMBL/GenBank/DDBJ databases">
        <title>New thermophilic sulfur-oxidizing bacteria from a hot springs of the Uzon caldera (Kamchatka, Russia).</title>
        <authorList>
            <person name="Dukat A.M."/>
            <person name="Elcheninov A.G."/>
            <person name="Frolov E.N."/>
        </authorList>
    </citation>
    <scope>NUCLEOTIDE SEQUENCE [LARGE SCALE GENOMIC DNA]</scope>
    <source>
        <strain evidence="2 3">AK1</strain>
    </source>
</reference>
<dbReference type="PANTHER" id="PTHR44757:SF2">
    <property type="entry name" value="BIOFILM ARCHITECTURE MAINTENANCE PROTEIN MBAA"/>
    <property type="match status" value="1"/>
</dbReference>
<organism evidence="2 3">
    <name type="scientific">Thiobacter aerophilum</name>
    <dbReference type="NCBI Taxonomy" id="3121275"/>
    <lineage>
        <taxon>Bacteria</taxon>
        <taxon>Pseudomonadati</taxon>
        <taxon>Pseudomonadota</taxon>
        <taxon>Betaproteobacteria</taxon>
        <taxon>Burkholderiales</taxon>
        <taxon>Thiobacteraceae</taxon>
        <taxon>Thiobacter</taxon>
    </lineage>
</organism>
<proteinExistence type="predicted"/>
<dbReference type="PROSITE" id="PS50887">
    <property type="entry name" value="GGDEF"/>
    <property type="match status" value="1"/>
</dbReference>
<dbReference type="InterPro" id="IPR000160">
    <property type="entry name" value="GGDEF_dom"/>
</dbReference>
<feature type="domain" description="GGDEF" evidence="1">
    <location>
        <begin position="60"/>
        <end position="129"/>
    </location>
</feature>
<dbReference type="PANTHER" id="PTHR44757">
    <property type="entry name" value="DIGUANYLATE CYCLASE DGCP"/>
    <property type="match status" value="1"/>
</dbReference>
<keyword evidence="3" id="KW-1185">Reference proteome</keyword>
<dbReference type="InterPro" id="IPR043128">
    <property type="entry name" value="Rev_trsase/Diguanyl_cyclase"/>
</dbReference>
<dbReference type="Gene3D" id="3.30.70.270">
    <property type="match status" value="1"/>
</dbReference>
<dbReference type="NCBIfam" id="TIGR00254">
    <property type="entry name" value="GGDEF"/>
    <property type="match status" value="1"/>
</dbReference>
<name>A0ABV0EB48_9BURK</name>
<evidence type="ECO:0000313" key="3">
    <source>
        <dbReference type="Proteomes" id="UP001482231"/>
    </source>
</evidence>
<gene>
    <name evidence="2" type="ORF">V6E02_01415</name>
</gene>
<protein>
    <submittedName>
        <fullName evidence="2">GGDEF domain-containing protein</fullName>
    </submittedName>
</protein>
<comment type="caution">
    <text evidence="2">The sequence shown here is derived from an EMBL/GenBank/DDBJ whole genome shotgun (WGS) entry which is preliminary data.</text>
</comment>
<dbReference type="EMBL" id="JBAJEX010000001">
    <property type="protein sequence ID" value="MEO1765880.1"/>
    <property type="molecule type" value="Genomic_DNA"/>
</dbReference>
<accession>A0ABV0EB48</accession>
<evidence type="ECO:0000313" key="2">
    <source>
        <dbReference type="EMBL" id="MEO1765880.1"/>
    </source>
</evidence>
<dbReference type="InterPro" id="IPR029787">
    <property type="entry name" value="Nucleotide_cyclase"/>
</dbReference>
<dbReference type="Pfam" id="PF00990">
    <property type="entry name" value="GGDEF"/>
    <property type="match status" value="1"/>
</dbReference>
<dbReference type="InterPro" id="IPR052155">
    <property type="entry name" value="Biofilm_reg_signaling"/>
</dbReference>
<sequence>MSQLCRSRADVGRSLRAQTEALEAQATFNAPQDPLTGLPNRFPFKDGLAQALLAAARQQKRVAVRVMGLDRFKQINEAMGPYNGDRLLKQMAIRLHAVVQAPESVARLGATNTRCSCQRRPRSRQWERW</sequence>
<evidence type="ECO:0000259" key="1">
    <source>
        <dbReference type="PROSITE" id="PS50887"/>
    </source>
</evidence>
<dbReference type="SUPFAM" id="SSF55073">
    <property type="entry name" value="Nucleotide cyclase"/>
    <property type="match status" value="1"/>
</dbReference>